<reference evidence="2" key="1">
    <citation type="journal article" date="2020" name="Stud. Mycol.">
        <title>101 Dothideomycetes genomes: a test case for predicting lifestyles and emergence of pathogens.</title>
        <authorList>
            <person name="Haridas S."/>
            <person name="Albert R."/>
            <person name="Binder M."/>
            <person name="Bloem J."/>
            <person name="Labutti K."/>
            <person name="Salamov A."/>
            <person name="Andreopoulos B."/>
            <person name="Baker S."/>
            <person name="Barry K."/>
            <person name="Bills G."/>
            <person name="Bluhm B."/>
            <person name="Cannon C."/>
            <person name="Castanera R."/>
            <person name="Culley D."/>
            <person name="Daum C."/>
            <person name="Ezra D."/>
            <person name="Gonzalez J."/>
            <person name="Henrissat B."/>
            <person name="Kuo A."/>
            <person name="Liang C."/>
            <person name="Lipzen A."/>
            <person name="Lutzoni F."/>
            <person name="Magnuson J."/>
            <person name="Mondo S."/>
            <person name="Nolan M."/>
            <person name="Ohm R."/>
            <person name="Pangilinan J."/>
            <person name="Park H.-J."/>
            <person name="Ramirez L."/>
            <person name="Alfaro M."/>
            <person name="Sun H."/>
            <person name="Tritt A."/>
            <person name="Yoshinaga Y."/>
            <person name="Zwiers L.-H."/>
            <person name="Turgeon B."/>
            <person name="Goodwin S."/>
            <person name="Spatafora J."/>
            <person name="Crous P."/>
            <person name="Grigoriev I."/>
        </authorList>
    </citation>
    <scope>NUCLEOTIDE SEQUENCE</scope>
    <source>
        <strain evidence="2">CBS 161.51</strain>
    </source>
</reference>
<feature type="compositionally biased region" description="Basic and acidic residues" evidence="1">
    <location>
        <begin position="31"/>
        <end position="50"/>
    </location>
</feature>
<dbReference type="Proteomes" id="UP000800038">
    <property type="component" value="Unassembled WGS sequence"/>
</dbReference>
<evidence type="ECO:0000313" key="2">
    <source>
        <dbReference type="EMBL" id="KAF1934862.1"/>
    </source>
</evidence>
<feature type="non-terminal residue" evidence="2">
    <location>
        <position position="1"/>
    </location>
</feature>
<feature type="region of interest" description="Disordered" evidence="1">
    <location>
        <begin position="24"/>
        <end position="92"/>
    </location>
</feature>
<dbReference type="EMBL" id="ML976355">
    <property type="protein sequence ID" value="KAF1934862.1"/>
    <property type="molecule type" value="Genomic_DNA"/>
</dbReference>
<keyword evidence="3" id="KW-1185">Reference proteome</keyword>
<name>A0A6A5S3Z6_9PLEO</name>
<organism evidence="2 3">
    <name type="scientific">Clathrospora elynae</name>
    <dbReference type="NCBI Taxonomy" id="706981"/>
    <lineage>
        <taxon>Eukaryota</taxon>
        <taxon>Fungi</taxon>
        <taxon>Dikarya</taxon>
        <taxon>Ascomycota</taxon>
        <taxon>Pezizomycotina</taxon>
        <taxon>Dothideomycetes</taxon>
        <taxon>Pleosporomycetidae</taxon>
        <taxon>Pleosporales</taxon>
        <taxon>Diademaceae</taxon>
        <taxon>Clathrospora</taxon>
    </lineage>
</organism>
<accession>A0A6A5S3Z6</accession>
<evidence type="ECO:0000313" key="3">
    <source>
        <dbReference type="Proteomes" id="UP000800038"/>
    </source>
</evidence>
<dbReference type="AlphaFoldDB" id="A0A6A5S3Z6"/>
<protein>
    <submittedName>
        <fullName evidence="2">Uncharacterized protein</fullName>
    </submittedName>
</protein>
<sequence length="111" mass="12663">KKEKEEAQLQKQIKLEERRVERERLKKARQKEKADKAVEQARQKQERDSAKALQLSQKGKRPASQAASSSHKRQKHIGGQPGRAQIQEEPSAPLLKVTSCGCNINLPNKFR</sequence>
<dbReference type="OrthoDB" id="3794770at2759"/>
<proteinExistence type="predicted"/>
<gene>
    <name evidence="2" type="ORF">EJ02DRAFT_488202</name>
</gene>
<evidence type="ECO:0000256" key="1">
    <source>
        <dbReference type="SAM" id="MobiDB-lite"/>
    </source>
</evidence>